<dbReference type="Proteomes" id="UP000030649">
    <property type="component" value="Unassembled WGS sequence"/>
</dbReference>
<evidence type="ECO:0000313" key="3">
    <source>
        <dbReference type="Proteomes" id="UP000030649"/>
    </source>
</evidence>
<feature type="region of interest" description="Disordered" evidence="1">
    <location>
        <begin position="45"/>
        <end position="103"/>
    </location>
</feature>
<dbReference type="HOGENOM" id="CLU_2257310_0_0_2"/>
<organism evidence="2 3">
    <name type="scientific">Haloquadratum walsbyi J07HQW1</name>
    <dbReference type="NCBI Taxonomy" id="1238424"/>
    <lineage>
        <taxon>Archaea</taxon>
        <taxon>Methanobacteriati</taxon>
        <taxon>Methanobacteriota</taxon>
        <taxon>Stenosarchaea group</taxon>
        <taxon>Halobacteria</taxon>
        <taxon>Halobacteriales</taxon>
        <taxon>Haloferacaceae</taxon>
        <taxon>Haloquadratum</taxon>
    </lineage>
</organism>
<reference evidence="2 3" key="1">
    <citation type="journal article" date="2013" name="PLoS ONE">
        <title>Assembly-driven community genomics of a hypersaline microbial ecosystem.</title>
        <authorList>
            <person name="Podell S."/>
            <person name="Ugalde J.A."/>
            <person name="Narasingarao P."/>
            <person name="Banfield J.F."/>
            <person name="Heidelberg K.B."/>
            <person name="Allen E.E."/>
        </authorList>
    </citation>
    <scope>NUCLEOTIDE SEQUENCE [LARGE SCALE GENOMIC DNA]</scope>
    <source>
        <strain evidence="3">J07HQW1</strain>
    </source>
</reference>
<sequence>MSMVFDANLYRIKENTRAFRRGMNPTTPLQSTVGGKAGYFTALKPNPYNNASINSYTTISNAESPSHPPSENPQPRTGRGPARPARMVSQQTLERSQTPSESP</sequence>
<evidence type="ECO:0000256" key="1">
    <source>
        <dbReference type="SAM" id="MobiDB-lite"/>
    </source>
</evidence>
<feature type="compositionally biased region" description="Polar residues" evidence="1">
    <location>
        <begin position="47"/>
        <end position="64"/>
    </location>
</feature>
<name>U1MT27_9EURY</name>
<proteinExistence type="predicted"/>
<dbReference type="AlphaFoldDB" id="U1MT27"/>
<accession>U1MT27</accession>
<feature type="compositionally biased region" description="Low complexity" evidence="1">
    <location>
        <begin position="73"/>
        <end position="86"/>
    </location>
</feature>
<evidence type="ECO:0000313" key="2">
    <source>
        <dbReference type="EMBL" id="ERG93369.1"/>
    </source>
</evidence>
<feature type="compositionally biased region" description="Polar residues" evidence="1">
    <location>
        <begin position="88"/>
        <end position="103"/>
    </location>
</feature>
<dbReference type="EMBL" id="KE356560">
    <property type="protein sequence ID" value="ERG93369.1"/>
    <property type="molecule type" value="Genomic_DNA"/>
</dbReference>
<protein>
    <submittedName>
        <fullName evidence="2">Uncharacterized protein</fullName>
    </submittedName>
</protein>
<gene>
    <name evidence="2" type="ORF">J07HQW1_03430</name>
</gene>